<reference evidence="6 7" key="1">
    <citation type="submission" date="2018-08" db="EMBL/GenBank/DDBJ databases">
        <title>Parvularcula sp. SM1705, isolated from surface water of the South Sea China.</title>
        <authorList>
            <person name="Sun L."/>
        </authorList>
    </citation>
    <scope>NUCLEOTIDE SEQUENCE [LARGE SCALE GENOMIC DNA]</scope>
    <source>
        <strain evidence="6 7">SM1705</strain>
    </source>
</reference>
<dbReference type="InterPro" id="IPR018062">
    <property type="entry name" value="HTH_AraC-typ_CS"/>
</dbReference>
<dbReference type="InParanoid" id="A0A371RJK3"/>
<dbReference type="Pfam" id="PF12833">
    <property type="entry name" value="HTH_18"/>
    <property type="match status" value="1"/>
</dbReference>
<dbReference type="InterPro" id="IPR009057">
    <property type="entry name" value="Homeodomain-like_sf"/>
</dbReference>
<dbReference type="GO" id="GO:0003700">
    <property type="term" value="F:DNA-binding transcription factor activity"/>
    <property type="evidence" value="ECO:0007669"/>
    <property type="project" value="InterPro"/>
</dbReference>
<proteinExistence type="predicted"/>
<dbReference type="Proteomes" id="UP000264589">
    <property type="component" value="Unassembled WGS sequence"/>
</dbReference>
<dbReference type="Gene3D" id="1.10.10.60">
    <property type="entry name" value="Homeodomain-like"/>
    <property type="match status" value="1"/>
</dbReference>
<dbReference type="GO" id="GO:0043565">
    <property type="term" value="F:sequence-specific DNA binding"/>
    <property type="evidence" value="ECO:0007669"/>
    <property type="project" value="InterPro"/>
</dbReference>
<sequence length="348" mass="37568">MSATQAIMAAPILTAGLALSFLGTSRQKLAAHPVLIYWALFVTGVFSFCLVAAAGEHLGPLLPIFTFACSATCGIAWLLTRSLFRPDGGRWPVVLVVVLYLTGFVLDLNADAPANMVTGIVSNIFTLISSTVLLLPLFEPLEGLRKNLPAEERTFRKRFVAGYALLFTAAVVLQREVAEFTVLDSMVIKVTCAVFAVAGASIAVRYRLFHPLPAGSSRQQSRRTPLEADHRLGARITQHLEGEQLFTNPEIKVADLAAVLGEPDYKVSQAITGALGYPNFNRLINHHRIGQAKAMLGDEHHADQSILSVAMECGFGSIGPFNRAFKEETGMTPGAYRTAARSGELQTA</sequence>
<feature type="transmembrane region" description="Helical" evidence="4">
    <location>
        <begin position="6"/>
        <end position="23"/>
    </location>
</feature>
<keyword evidence="3" id="KW-0804">Transcription</keyword>
<dbReference type="SMART" id="SM00342">
    <property type="entry name" value="HTH_ARAC"/>
    <property type="match status" value="1"/>
</dbReference>
<feature type="transmembrane region" description="Helical" evidence="4">
    <location>
        <begin position="159"/>
        <end position="175"/>
    </location>
</feature>
<dbReference type="OrthoDB" id="9816011at2"/>
<dbReference type="AlphaFoldDB" id="A0A371RJK3"/>
<feature type="transmembrane region" description="Helical" evidence="4">
    <location>
        <begin position="116"/>
        <end position="138"/>
    </location>
</feature>
<evidence type="ECO:0000313" key="7">
    <source>
        <dbReference type="Proteomes" id="UP000264589"/>
    </source>
</evidence>
<keyword evidence="7" id="KW-1185">Reference proteome</keyword>
<feature type="transmembrane region" description="Helical" evidence="4">
    <location>
        <begin position="61"/>
        <end position="79"/>
    </location>
</feature>
<dbReference type="PANTHER" id="PTHR43280">
    <property type="entry name" value="ARAC-FAMILY TRANSCRIPTIONAL REGULATOR"/>
    <property type="match status" value="1"/>
</dbReference>
<evidence type="ECO:0000313" key="6">
    <source>
        <dbReference type="EMBL" id="RFB05631.1"/>
    </source>
</evidence>
<feature type="domain" description="HTH araC/xylS-type" evidence="5">
    <location>
        <begin position="230"/>
        <end position="339"/>
    </location>
</feature>
<keyword evidence="4" id="KW-0472">Membrane</keyword>
<dbReference type="PANTHER" id="PTHR43280:SF29">
    <property type="entry name" value="ARAC-FAMILY TRANSCRIPTIONAL REGULATOR"/>
    <property type="match status" value="1"/>
</dbReference>
<dbReference type="InterPro" id="IPR018060">
    <property type="entry name" value="HTH_AraC"/>
</dbReference>
<keyword evidence="4" id="KW-0812">Transmembrane</keyword>
<evidence type="ECO:0000256" key="3">
    <source>
        <dbReference type="ARBA" id="ARBA00023163"/>
    </source>
</evidence>
<keyword evidence="4" id="KW-1133">Transmembrane helix</keyword>
<dbReference type="PROSITE" id="PS00041">
    <property type="entry name" value="HTH_ARAC_FAMILY_1"/>
    <property type="match status" value="1"/>
</dbReference>
<dbReference type="InterPro" id="IPR020449">
    <property type="entry name" value="Tscrpt_reg_AraC-type_HTH"/>
</dbReference>
<dbReference type="PRINTS" id="PR00032">
    <property type="entry name" value="HTHARAC"/>
</dbReference>
<dbReference type="RefSeq" id="WP_116392265.1">
    <property type="nucleotide sequence ID" value="NZ_QUQO01000001.1"/>
</dbReference>
<keyword evidence="2" id="KW-0238">DNA-binding</keyword>
<feature type="transmembrane region" description="Helical" evidence="4">
    <location>
        <begin position="91"/>
        <end position="110"/>
    </location>
</feature>
<comment type="caution">
    <text evidence="6">The sequence shown here is derived from an EMBL/GenBank/DDBJ whole genome shotgun (WGS) entry which is preliminary data.</text>
</comment>
<accession>A0A371RJK3</accession>
<keyword evidence="1" id="KW-0805">Transcription regulation</keyword>
<dbReference type="SUPFAM" id="SSF46689">
    <property type="entry name" value="Homeodomain-like"/>
    <property type="match status" value="1"/>
</dbReference>
<feature type="transmembrane region" description="Helical" evidence="4">
    <location>
        <begin position="35"/>
        <end position="55"/>
    </location>
</feature>
<protein>
    <submittedName>
        <fullName evidence="6">AraC family transcriptional regulator</fullName>
    </submittedName>
</protein>
<feature type="transmembrane region" description="Helical" evidence="4">
    <location>
        <begin position="187"/>
        <end position="208"/>
    </location>
</feature>
<name>A0A371RJK3_9PROT</name>
<dbReference type="PROSITE" id="PS01124">
    <property type="entry name" value="HTH_ARAC_FAMILY_2"/>
    <property type="match status" value="1"/>
</dbReference>
<evidence type="ECO:0000259" key="5">
    <source>
        <dbReference type="PROSITE" id="PS01124"/>
    </source>
</evidence>
<evidence type="ECO:0000256" key="1">
    <source>
        <dbReference type="ARBA" id="ARBA00023015"/>
    </source>
</evidence>
<dbReference type="EMBL" id="QUQO01000001">
    <property type="protein sequence ID" value="RFB05631.1"/>
    <property type="molecule type" value="Genomic_DNA"/>
</dbReference>
<evidence type="ECO:0000256" key="4">
    <source>
        <dbReference type="SAM" id="Phobius"/>
    </source>
</evidence>
<gene>
    <name evidence="6" type="ORF">DX908_10350</name>
</gene>
<evidence type="ECO:0000256" key="2">
    <source>
        <dbReference type="ARBA" id="ARBA00023125"/>
    </source>
</evidence>
<organism evidence="6 7">
    <name type="scientific">Parvularcula marina</name>
    <dbReference type="NCBI Taxonomy" id="2292771"/>
    <lineage>
        <taxon>Bacteria</taxon>
        <taxon>Pseudomonadati</taxon>
        <taxon>Pseudomonadota</taxon>
        <taxon>Alphaproteobacteria</taxon>
        <taxon>Parvularculales</taxon>
        <taxon>Parvularculaceae</taxon>
        <taxon>Parvularcula</taxon>
    </lineage>
</organism>